<comment type="caution">
    <text evidence="2">The sequence shown here is derived from an EMBL/GenBank/DDBJ whole genome shotgun (WGS) entry which is preliminary data.</text>
</comment>
<protein>
    <submittedName>
        <fullName evidence="2">Uncharacterized protein</fullName>
    </submittedName>
</protein>
<evidence type="ECO:0000313" key="3">
    <source>
        <dbReference type="Proteomes" id="UP000178859"/>
    </source>
</evidence>
<accession>A0A1F5MIA0</accession>
<dbReference type="Proteomes" id="UP000178859">
    <property type="component" value="Unassembled WGS sequence"/>
</dbReference>
<sequence>MSEIVFNTPQSISSDFQSQIENFQTTLASLNQQVISLQEALQERDQEIAGLKESTFQAGFDSWKVKSDNTLTIVELFINLYKFLAAIPAQQK</sequence>
<name>A0A1F5MIA0_9BACT</name>
<organism evidence="2 3">
    <name type="scientific">Candidatus Daviesbacteria bacterium RIFCSPLOWO2_02_FULL_36_7</name>
    <dbReference type="NCBI Taxonomy" id="1797792"/>
    <lineage>
        <taxon>Bacteria</taxon>
        <taxon>Candidatus Daviesiibacteriota</taxon>
    </lineage>
</organism>
<reference evidence="2 3" key="1">
    <citation type="journal article" date="2016" name="Nat. Commun.">
        <title>Thousands of microbial genomes shed light on interconnected biogeochemical processes in an aquifer system.</title>
        <authorList>
            <person name="Anantharaman K."/>
            <person name="Brown C.T."/>
            <person name="Hug L.A."/>
            <person name="Sharon I."/>
            <person name="Castelle C.J."/>
            <person name="Probst A.J."/>
            <person name="Thomas B.C."/>
            <person name="Singh A."/>
            <person name="Wilkins M.J."/>
            <person name="Karaoz U."/>
            <person name="Brodie E.L."/>
            <person name="Williams K.H."/>
            <person name="Hubbard S.S."/>
            <person name="Banfield J.F."/>
        </authorList>
    </citation>
    <scope>NUCLEOTIDE SEQUENCE [LARGE SCALE GENOMIC DNA]</scope>
</reference>
<feature type="coiled-coil region" evidence="1">
    <location>
        <begin position="13"/>
        <end position="47"/>
    </location>
</feature>
<dbReference type="Gene3D" id="1.20.5.490">
    <property type="entry name" value="Single helix bin"/>
    <property type="match status" value="1"/>
</dbReference>
<evidence type="ECO:0000256" key="1">
    <source>
        <dbReference type="SAM" id="Coils"/>
    </source>
</evidence>
<dbReference type="EMBL" id="MFDT01000003">
    <property type="protein sequence ID" value="OGE65078.1"/>
    <property type="molecule type" value="Genomic_DNA"/>
</dbReference>
<gene>
    <name evidence="2" type="ORF">A3I48_02385</name>
</gene>
<proteinExistence type="predicted"/>
<dbReference type="AlphaFoldDB" id="A0A1F5MIA0"/>
<keyword evidence="1" id="KW-0175">Coiled coil</keyword>
<evidence type="ECO:0000313" key="2">
    <source>
        <dbReference type="EMBL" id="OGE65078.1"/>
    </source>
</evidence>